<feature type="compositionally biased region" description="Basic and acidic residues" evidence="4">
    <location>
        <begin position="26"/>
        <end position="42"/>
    </location>
</feature>
<evidence type="ECO:0000256" key="2">
    <source>
        <dbReference type="ARBA" id="ARBA00023125"/>
    </source>
</evidence>
<evidence type="ECO:0000313" key="5">
    <source>
        <dbReference type="EMBL" id="MPM44251.1"/>
    </source>
</evidence>
<evidence type="ECO:0000256" key="1">
    <source>
        <dbReference type="ARBA" id="ARBA00022578"/>
    </source>
</evidence>
<protein>
    <submittedName>
        <fullName evidence="5">Uncharacterized protein</fullName>
    </submittedName>
</protein>
<dbReference type="InterPro" id="IPR001207">
    <property type="entry name" value="Transposase_mutator"/>
</dbReference>
<name>A0A644ZWF0_9ZZZZ</name>
<dbReference type="Pfam" id="PF00872">
    <property type="entry name" value="Transposase_mut"/>
    <property type="match status" value="1"/>
</dbReference>
<accession>A0A644ZWF0</accession>
<dbReference type="AlphaFoldDB" id="A0A644ZWF0"/>
<organism evidence="5">
    <name type="scientific">bioreactor metagenome</name>
    <dbReference type="NCBI Taxonomy" id="1076179"/>
    <lineage>
        <taxon>unclassified sequences</taxon>
        <taxon>metagenomes</taxon>
        <taxon>ecological metagenomes</taxon>
    </lineage>
</organism>
<sequence>MGYENHSDEVNNNGISRNGSFTKKIQTRERERYSEPRDRKSNFEPNVIPTHESRGLSIEMLVISLYAKRMSVSDIEDNSETYMRSISRQAPSLLSPIRLHNHPESGRTAL</sequence>
<feature type="compositionally biased region" description="Basic and acidic residues" evidence="4">
    <location>
        <begin position="101"/>
        <end position="110"/>
    </location>
</feature>
<feature type="region of interest" description="Disordered" evidence="4">
    <location>
        <begin position="1"/>
        <end position="51"/>
    </location>
</feature>
<reference evidence="5" key="1">
    <citation type="submission" date="2019-08" db="EMBL/GenBank/DDBJ databases">
        <authorList>
            <person name="Kucharzyk K."/>
            <person name="Murdoch R.W."/>
            <person name="Higgins S."/>
            <person name="Loffler F."/>
        </authorList>
    </citation>
    <scope>NUCLEOTIDE SEQUENCE</scope>
</reference>
<proteinExistence type="predicted"/>
<evidence type="ECO:0000256" key="4">
    <source>
        <dbReference type="SAM" id="MobiDB-lite"/>
    </source>
</evidence>
<dbReference type="GO" id="GO:0006313">
    <property type="term" value="P:DNA transposition"/>
    <property type="evidence" value="ECO:0007669"/>
    <property type="project" value="InterPro"/>
</dbReference>
<gene>
    <name evidence="5" type="ORF">SDC9_90929</name>
</gene>
<feature type="compositionally biased region" description="Polar residues" evidence="4">
    <location>
        <begin position="10"/>
        <end position="24"/>
    </location>
</feature>
<dbReference type="GO" id="GO:0004803">
    <property type="term" value="F:transposase activity"/>
    <property type="evidence" value="ECO:0007669"/>
    <property type="project" value="InterPro"/>
</dbReference>
<dbReference type="EMBL" id="VSSQ01010405">
    <property type="protein sequence ID" value="MPM44251.1"/>
    <property type="molecule type" value="Genomic_DNA"/>
</dbReference>
<comment type="caution">
    <text evidence="5">The sequence shown here is derived from an EMBL/GenBank/DDBJ whole genome shotgun (WGS) entry which is preliminary data.</text>
</comment>
<dbReference type="GO" id="GO:0003677">
    <property type="term" value="F:DNA binding"/>
    <property type="evidence" value="ECO:0007669"/>
    <property type="project" value="UniProtKB-KW"/>
</dbReference>
<keyword evidence="2" id="KW-0238">DNA-binding</keyword>
<evidence type="ECO:0000256" key="3">
    <source>
        <dbReference type="ARBA" id="ARBA00023172"/>
    </source>
</evidence>
<keyword evidence="1" id="KW-0815">Transposition</keyword>
<keyword evidence="3" id="KW-0233">DNA recombination</keyword>
<feature type="region of interest" description="Disordered" evidence="4">
    <location>
        <begin position="87"/>
        <end position="110"/>
    </location>
</feature>